<gene>
    <name evidence="3" type="ORF">ACKQTC_01155</name>
</gene>
<feature type="domain" description="CAAX prenyl protease 2/Lysostaphin resistance protein A-like" evidence="2">
    <location>
        <begin position="121"/>
        <end position="219"/>
    </location>
</feature>
<feature type="transmembrane region" description="Helical" evidence="1">
    <location>
        <begin position="12"/>
        <end position="32"/>
    </location>
</feature>
<evidence type="ECO:0000313" key="3">
    <source>
        <dbReference type="EMBL" id="MFM9412985.1"/>
    </source>
</evidence>
<organism evidence="3 4">
    <name type="scientific">Peptococcus simiae</name>
    <dbReference type="NCBI Taxonomy" id="1643805"/>
    <lineage>
        <taxon>Bacteria</taxon>
        <taxon>Bacillati</taxon>
        <taxon>Bacillota</taxon>
        <taxon>Clostridia</taxon>
        <taxon>Eubacteriales</taxon>
        <taxon>Peptococcaceae</taxon>
        <taxon>Peptococcus</taxon>
    </lineage>
</organism>
<dbReference type="InterPro" id="IPR003675">
    <property type="entry name" value="Rce1/LyrA-like_dom"/>
</dbReference>
<name>A0ABW9GWR5_9FIRM</name>
<dbReference type="GO" id="GO:0016787">
    <property type="term" value="F:hydrolase activity"/>
    <property type="evidence" value="ECO:0007669"/>
    <property type="project" value="UniProtKB-KW"/>
</dbReference>
<comment type="caution">
    <text evidence="3">The sequence shown here is derived from an EMBL/GenBank/DDBJ whole genome shotgun (WGS) entry which is preliminary data.</text>
</comment>
<feature type="transmembrane region" description="Helical" evidence="1">
    <location>
        <begin position="82"/>
        <end position="101"/>
    </location>
</feature>
<keyword evidence="1" id="KW-0472">Membrane</keyword>
<feature type="transmembrane region" description="Helical" evidence="1">
    <location>
        <begin position="113"/>
        <end position="132"/>
    </location>
</feature>
<proteinExistence type="predicted"/>
<feature type="transmembrane region" description="Helical" evidence="1">
    <location>
        <begin position="44"/>
        <end position="67"/>
    </location>
</feature>
<keyword evidence="1" id="KW-0812">Transmembrane</keyword>
<accession>A0ABW9GWR5</accession>
<keyword evidence="4" id="KW-1185">Reference proteome</keyword>
<dbReference type="PANTHER" id="PTHR35797:SF1">
    <property type="entry name" value="PROTEASE"/>
    <property type="match status" value="1"/>
</dbReference>
<reference evidence="3 4" key="1">
    <citation type="journal article" date="2016" name="Int. J. Syst. Evol. Microbiol.">
        <title>Peptococcus simiae sp. nov., isolated from rhesus macaque faeces and emended description of the genus Peptococcus.</title>
        <authorList>
            <person name="Shkoporov A.N."/>
            <person name="Efimov B.A."/>
            <person name="Kondova I."/>
            <person name="Ouwerling B."/>
            <person name="Chaplin A.V."/>
            <person name="Shcherbakova V.A."/>
            <person name="Langermans J.A.M."/>
        </authorList>
    </citation>
    <scope>NUCLEOTIDE SEQUENCE [LARGE SCALE GENOMIC DNA]</scope>
    <source>
        <strain evidence="3 4">M108</strain>
    </source>
</reference>
<dbReference type="PANTHER" id="PTHR35797">
    <property type="entry name" value="PROTEASE-RELATED"/>
    <property type="match status" value="1"/>
</dbReference>
<dbReference type="EMBL" id="JBJUVG010000001">
    <property type="protein sequence ID" value="MFM9412985.1"/>
    <property type="molecule type" value="Genomic_DNA"/>
</dbReference>
<sequence length="253" mass="27091">MTTKNPPARLKRYLALTFAISWLAWWGEALLIKISPLTAQDPPALLAFCLGGFGPTIAACLCLPGGFSLQGLGHFLASHRPGTLPILAGFAGLLSLFFLVVSSGPAQGIPRDGRALVVFGLVFIQAGLLFGGNEELGWRGTLQPLLAPRLPVWLAPLVIGLIWVGWHIPLWFIEGNSHQTMSFASFALLGLALSYWLSALMTLTRSVPACMALHGLTNTLLGLLVLNQGPIYYLALVALTGLSIVVSRKAQDR</sequence>
<keyword evidence="1" id="KW-1133">Transmembrane helix</keyword>
<protein>
    <submittedName>
        <fullName evidence="3">CPBP family intramembrane glutamic endopeptidase</fullName>
        <ecNumber evidence="3">3.4.-.-</ecNumber>
    </submittedName>
</protein>
<dbReference type="Proteomes" id="UP001631949">
    <property type="component" value="Unassembled WGS sequence"/>
</dbReference>
<evidence type="ECO:0000256" key="1">
    <source>
        <dbReference type="SAM" id="Phobius"/>
    </source>
</evidence>
<dbReference type="EC" id="3.4.-.-" evidence="3"/>
<dbReference type="RefSeq" id="WP_408976602.1">
    <property type="nucleotide sequence ID" value="NZ_JBJUVG010000001.1"/>
</dbReference>
<dbReference type="InterPro" id="IPR042150">
    <property type="entry name" value="MmRce1-like"/>
</dbReference>
<dbReference type="Pfam" id="PF02517">
    <property type="entry name" value="Rce1-like"/>
    <property type="match status" value="1"/>
</dbReference>
<feature type="transmembrane region" description="Helical" evidence="1">
    <location>
        <begin position="230"/>
        <end position="247"/>
    </location>
</feature>
<evidence type="ECO:0000259" key="2">
    <source>
        <dbReference type="Pfam" id="PF02517"/>
    </source>
</evidence>
<feature type="transmembrane region" description="Helical" evidence="1">
    <location>
        <begin position="180"/>
        <end position="198"/>
    </location>
</feature>
<keyword evidence="3" id="KW-0378">Hydrolase</keyword>
<evidence type="ECO:0000313" key="4">
    <source>
        <dbReference type="Proteomes" id="UP001631949"/>
    </source>
</evidence>
<feature type="transmembrane region" description="Helical" evidence="1">
    <location>
        <begin position="152"/>
        <end position="173"/>
    </location>
</feature>